<proteinExistence type="inferred from homology"/>
<feature type="compositionally biased region" description="Polar residues" evidence="6">
    <location>
        <begin position="659"/>
        <end position="676"/>
    </location>
</feature>
<dbReference type="InterPro" id="IPR003960">
    <property type="entry name" value="ATPase_AAA_CS"/>
</dbReference>
<dbReference type="SMART" id="SM00382">
    <property type="entry name" value="AAA"/>
    <property type="match status" value="1"/>
</dbReference>
<evidence type="ECO:0000313" key="9">
    <source>
        <dbReference type="Proteomes" id="UP001314170"/>
    </source>
</evidence>
<evidence type="ECO:0000256" key="1">
    <source>
        <dbReference type="ARBA" id="ARBA00001946"/>
    </source>
</evidence>
<organism evidence="8 9">
    <name type="scientific">Dovyalis caffra</name>
    <dbReference type="NCBI Taxonomy" id="77055"/>
    <lineage>
        <taxon>Eukaryota</taxon>
        <taxon>Viridiplantae</taxon>
        <taxon>Streptophyta</taxon>
        <taxon>Embryophyta</taxon>
        <taxon>Tracheophyta</taxon>
        <taxon>Spermatophyta</taxon>
        <taxon>Magnoliopsida</taxon>
        <taxon>eudicotyledons</taxon>
        <taxon>Gunneridae</taxon>
        <taxon>Pentapetalae</taxon>
        <taxon>rosids</taxon>
        <taxon>fabids</taxon>
        <taxon>Malpighiales</taxon>
        <taxon>Salicaceae</taxon>
        <taxon>Flacourtieae</taxon>
        <taxon>Dovyalis</taxon>
    </lineage>
</organism>
<dbReference type="InterPro" id="IPR025753">
    <property type="entry name" value="AAA_N_dom"/>
</dbReference>
<dbReference type="InterPro" id="IPR050747">
    <property type="entry name" value="Mitochondrial_chaperone_BCS1"/>
</dbReference>
<dbReference type="GO" id="GO:0006950">
    <property type="term" value="P:response to stress"/>
    <property type="evidence" value="ECO:0007669"/>
    <property type="project" value="UniProtKB-ARBA"/>
</dbReference>
<evidence type="ECO:0000256" key="5">
    <source>
        <dbReference type="ARBA" id="ARBA00049360"/>
    </source>
</evidence>
<keyword evidence="4" id="KW-0460">Magnesium</keyword>
<dbReference type="PANTHER" id="PTHR23070">
    <property type="entry name" value="BCS1 AAA-TYPE ATPASE"/>
    <property type="match status" value="1"/>
</dbReference>
<name>A0AAV1RED6_9ROSI</name>
<dbReference type="InterPro" id="IPR003959">
    <property type="entry name" value="ATPase_AAA_core"/>
</dbReference>
<evidence type="ECO:0000256" key="3">
    <source>
        <dbReference type="ARBA" id="ARBA00022801"/>
    </source>
</evidence>
<feature type="compositionally biased region" description="Basic residues" evidence="6">
    <location>
        <begin position="706"/>
        <end position="717"/>
    </location>
</feature>
<dbReference type="InterPro" id="IPR027417">
    <property type="entry name" value="P-loop_NTPase"/>
</dbReference>
<dbReference type="PROSITE" id="PS00674">
    <property type="entry name" value="AAA"/>
    <property type="match status" value="1"/>
</dbReference>
<evidence type="ECO:0000256" key="6">
    <source>
        <dbReference type="SAM" id="MobiDB-lite"/>
    </source>
</evidence>
<dbReference type="GO" id="GO:0005524">
    <property type="term" value="F:ATP binding"/>
    <property type="evidence" value="ECO:0007669"/>
    <property type="project" value="InterPro"/>
</dbReference>
<dbReference type="Pfam" id="PF14363">
    <property type="entry name" value="AAA_assoc"/>
    <property type="match status" value="1"/>
</dbReference>
<reference evidence="8 9" key="1">
    <citation type="submission" date="2024-01" db="EMBL/GenBank/DDBJ databases">
        <authorList>
            <person name="Waweru B."/>
        </authorList>
    </citation>
    <scope>NUCLEOTIDE SEQUENCE [LARGE SCALE GENOMIC DNA]</scope>
</reference>
<sequence length="748" mass="83203">MGSGLSLIASVAILRSSINDFVPQEIRSCLLELVSRFSSELTMVIYDSHEGSNNHLFNALMIYLGSNAFSTASLPKRVTVGKNENIKALTFSLDRNCKIVDTFNGVDMKWAYCSEFNAALQYELKWYELRFHKRHANMVRNKYLPYILETAKKIKNQNRVVKFYTTRGGRDGWSCKGINLDHPMTFDTLAMDGNLKQKVIEDLDRFIKGKKYYKKIGKAWKRGYLLYGPPGTGKSSLIAAMANHLNFDIYSLNLSAVSSDSSLDFLLLHMSNRSILVVEDIDCSIELQNREAGDHPSDLDPTPRRPQVGVTLSGLLNAIDGLLSCCGDERIIVFTTNYKDRIDPALLRAGRMDMHINLSYCTFSTFKQLAANYLDIWNHDLFPRIEKLISEVQVSPAEVAGELMKIRDPKTSLESLSRLLESKREAAKFSAPPPSVPEGLEDAPGGSSEIPYQRKEHQVQSSCKTNDLADAIFSKQTKIPSSATPIGPASNGSKKCKSNGRFAFDLEPEMLLEQFSQGEKAYYPVAIGFVNMMYNSSYIGQPHFLYGLIAGYARKYTSQQHVSSVPACHNSDLSPDELFAHMIPYEPGRVSEGTHRYPLDHYLSIRSPAEVAGELMKIRDPKTSLESLSRFLESKREAAKFSAPPSSATEGLEDVPGGSSESPYQTNEHQVQSSCKTNDLADGIFSKQTKIPSSATAIGPASNGIKKSRSNGLKKSKSNLSTRTFCCGHPKAKIRGPNYKCYINFLSD</sequence>
<evidence type="ECO:0000256" key="2">
    <source>
        <dbReference type="ARBA" id="ARBA00007448"/>
    </source>
</evidence>
<dbReference type="Pfam" id="PF25568">
    <property type="entry name" value="AAA_lid_At3g28540"/>
    <property type="match status" value="1"/>
</dbReference>
<comment type="catalytic activity">
    <reaction evidence="5">
        <text>ATP + H2O = ADP + phosphate + H(+)</text>
        <dbReference type="Rhea" id="RHEA:13065"/>
        <dbReference type="ChEBI" id="CHEBI:15377"/>
        <dbReference type="ChEBI" id="CHEBI:15378"/>
        <dbReference type="ChEBI" id="CHEBI:30616"/>
        <dbReference type="ChEBI" id="CHEBI:43474"/>
        <dbReference type="ChEBI" id="CHEBI:456216"/>
    </reaction>
</comment>
<dbReference type="GO" id="GO:0016887">
    <property type="term" value="F:ATP hydrolysis activity"/>
    <property type="evidence" value="ECO:0007669"/>
    <property type="project" value="InterPro"/>
</dbReference>
<comment type="caution">
    <text evidence="8">The sequence shown here is derived from an EMBL/GenBank/DDBJ whole genome shotgun (WGS) entry which is preliminary data.</text>
</comment>
<dbReference type="Gene3D" id="3.40.50.300">
    <property type="entry name" value="P-loop containing nucleotide triphosphate hydrolases"/>
    <property type="match status" value="1"/>
</dbReference>
<keyword evidence="9" id="KW-1185">Reference proteome</keyword>
<comment type="cofactor">
    <cofactor evidence="1">
        <name>Mg(2+)</name>
        <dbReference type="ChEBI" id="CHEBI:18420"/>
    </cofactor>
</comment>
<feature type="region of interest" description="Disordered" evidence="6">
    <location>
        <begin position="695"/>
        <end position="717"/>
    </location>
</feature>
<comment type="similarity">
    <text evidence="2">Belongs to the AAA ATPase family. BCS1 subfamily.</text>
</comment>
<keyword evidence="3" id="KW-0378">Hydrolase</keyword>
<protein>
    <recommendedName>
        <fullName evidence="7">AAA+ ATPase domain-containing protein</fullName>
    </recommendedName>
</protein>
<dbReference type="AlphaFoldDB" id="A0AAV1RED6"/>
<dbReference type="InterPro" id="IPR058017">
    <property type="entry name" value="At3g28540-like_C"/>
</dbReference>
<feature type="domain" description="AAA+ ATPase" evidence="7">
    <location>
        <begin position="220"/>
        <end position="362"/>
    </location>
</feature>
<feature type="region of interest" description="Disordered" evidence="6">
    <location>
        <begin position="639"/>
        <end position="676"/>
    </location>
</feature>
<gene>
    <name evidence="8" type="ORF">DCAF_LOCUS9846</name>
</gene>
<dbReference type="InterPro" id="IPR003593">
    <property type="entry name" value="AAA+_ATPase"/>
</dbReference>
<evidence type="ECO:0000313" key="8">
    <source>
        <dbReference type="EMBL" id="CAK7334297.1"/>
    </source>
</evidence>
<dbReference type="SUPFAM" id="SSF52540">
    <property type="entry name" value="P-loop containing nucleoside triphosphate hydrolases"/>
    <property type="match status" value="1"/>
</dbReference>
<evidence type="ECO:0000259" key="7">
    <source>
        <dbReference type="SMART" id="SM00382"/>
    </source>
</evidence>
<evidence type="ECO:0000256" key="4">
    <source>
        <dbReference type="ARBA" id="ARBA00022842"/>
    </source>
</evidence>
<dbReference type="Pfam" id="PF00004">
    <property type="entry name" value="AAA"/>
    <property type="match status" value="1"/>
</dbReference>
<dbReference type="Gene3D" id="6.10.280.40">
    <property type="match status" value="1"/>
</dbReference>
<accession>A0AAV1RED6</accession>
<feature type="region of interest" description="Disordered" evidence="6">
    <location>
        <begin position="425"/>
        <end position="448"/>
    </location>
</feature>
<dbReference type="Proteomes" id="UP001314170">
    <property type="component" value="Unassembled WGS sequence"/>
</dbReference>
<dbReference type="EMBL" id="CAWUPB010000950">
    <property type="protein sequence ID" value="CAK7334297.1"/>
    <property type="molecule type" value="Genomic_DNA"/>
</dbReference>